<evidence type="ECO:0000313" key="2">
    <source>
        <dbReference type="Proteomes" id="UP000193409"/>
    </source>
</evidence>
<proteinExistence type="predicted"/>
<dbReference type="Proteomes" id="UP000193409">
    <property type="component" value="Unassembled WGS sequence"/>
</dbReference>
<evidence type="ECO:0000313" key="1">
    <source>
        <dbReference type="EMBL" id="SLN42338.1"/>
    </source>
</evidence>
<accession>A0A1Y5SJI6</accession>
<dbReference type="EMBL" id="FWFQ01000013">
    <property type="protein sequence ID" value="SLN42338.1"/>
    <property type="molecule type" value="Genomic_DNA"/>
</dbReference>
<keyword evidence="2" id="KW-1185">Reference proteome</keyword>
<protein>
    <submittedName>
        <fullName evidence="1">Uncharacterized protein</fullName>
    </submittedName>
</protein>
<dbReference type="AlphaFoldDB" id="A0A1Y5SJI6"/>
<name>A0A1Y5SJI6_9RHOB</name>
<sequence>MDQQIASNVTAKRLKIAIQGYDKGGDPKKPVEGLGGGYRYCRLGTPLFNEFGDIHEAVSFPDLAAHVFFSETGAPLPKKVDGSTPLIGQHKNKIVYLLFSPAEQGFPREAAGNVLTPDALASLPSAPEGFDGERVVYAEGCTVSSERLKAEGVVFKQIPYQIEGA</sequence>
<gene>
    <name evidence="1" type="ORF">PSA7680_02112</name>
</gene>
<reference evidence="1 2" key="1">
    <citation type="submission" date="2017-03" db="EMBL/GenBank/DDBJ databases">
        <authorList>
            <person name="Afonso C.L."/>
            <person name="Miller P.J."/>
            <person name="Scott M.A."/>
            <person name="Spackman E."/>
            <person name="Goraichik I."/>
            <person name="Dimitrov K.M."/>
            <person name="Suarez D.L."/>
            <person name="Swayne D.E."/>
        </authorList>
    </citation>
    <scope>NUCLEOTIDE SEQUENCE [LARGE SCALE GENOMIC DNA]</scope>
    <source>
        <strain evidence="1 2">CECT 7680</strain>
    </source>
</reference>
<organism evidence="1 2">
    <name type="scientific">Pseudoruegeria aquimaris</name>
    <dbReference type="NCBI Taxonomy" id="393663"/>
    <lineage>
        <taxon>Bacteria</taxon>
        <taxon>Pseudomonadati</taxon>
        <taxon>Pseudomonadota</taxon>
        <taxon>Alphaproteobacteria</taxon>
        <taxon>Rhodobacterales</taxon>
        <taxon>Roseobacteraceae</taxon>
        <taxon>Pseudoruegeria</taxon>
    </lineage>
</organism>